<name>A0A6M0PAC5_9BACI</name>
<keyword evidence="2" id="KW-1185">Reference proteome</keyword>
<dbReference type="AlphaFoldDB" id="A0A6M0PAC5"/>
<gene>
    <name evidence="1" type="ORF">G4D61_17605</name>
</gene>
<dbReference type="RefSeq" id="WP_163174625.1">
    <property type="nucleotide sequence ID" value="NZ_JAAIWK010000049.1"/>
</dbReference>
<reference evidence="1 2" key="2">
    <citation type="submission" date="2020-03" db="EMBL/GenBank/DDBJ databases">
        <title>Bacillus aquiflavi sp. nov., isolated from yellow water of strong flavor Chinese baijiu in Yibin region of China.</title>
        <authorList>
            <person name="Xie J."/>
        </authorList>
    </citation>
    <scope>NUCLEOTIDE SEQUENCE [LARGE SCALE GENOMIC DNA]</scope>
    <source>
        <strain evidence="1 2">Gsoil 114</strain>
    </source>
</reference>
<dbReference type="Gene3D" id="1.10.10.10">
    <property type="entry name" value="Winged helix-like DNA-binding domain superfamily/Winged helix DNA-binding domain"/>
    <property type="match status" value="1"/>
</dbReference>
<dbReference type="Pfam" id="PF13730">
    <property type="entry name" value="HTH_36"/>
    <property type="match status" value="1"/>
</dbReference>
<evidence type="ECO:0000313" key="2">
    <source>
        <dbReference type="Proteomes" id="UP000476934"/>
    </source>
</evidence>
<dbReference type="SUPFAM" id="SSF46785">
    <property type="entry name" value="Winged helix' DNA-binding domain"/>
    <property type="match status" value="1"/>
</dbReference>
<dbReference type="InterPro" id="IPR036390">
    <property type="entry name" value="WH_DNA-bd_sf"/>
</dbReference>
<dbReference type="InterPro" id="IPR036388">
    <property type="entry name" value="WH-like_DNA-bd_sf"/>
</dbReference>
<protein>
    <submittedName>
        <fullName evidence="1">Helix-turn-helix domain-containing protein</fullName>
    </submittedName>
</protein>
<dbReference type="EMBL" id="JAAIWK010000049">
    <property type="protein sequence ID" value="NEY21732.1"/>
    <property type="molecule type" value="Genomic_DNA"/>
</dbReference>
<dbReference type="Proteomes" id="UP000476934">
    <property type="component" value="Unassembled WGS sequence"/>
</dbReference>
<sequence length="271" mass="31786">MRKKAITLIASEETYKNLSTFETIDQLNETVRTYKEMLSTELNKTCVAVLDLLHRYSAKYTGVSFLRKNQIGELIGKSRRTIIRACKKLEELGIIRQYEMKRNSDMQQTSNAIVIQPLEEVFGSNHQNVTQEEIENPIVSSSKKMEMSHQENNLYSLKQNIINKRYNGDETEFTSNRVPKKFKDLASNFYDSANTIEELWKVVKCATSKLDYTFSEITDMACDSFRQLVRQIKKNRIRKNIYACYWGIVNNILDQMFYEERYELEKELGVI</sequence>
<accession>A0A6M0PAC5</accession>
<comment type="caution">
    <text evidence="1">The sequence shown here is derived from an EMBL/GenBank/DDBJ whole genome shotgun (WGS) entry which is preliminary data.</text>
</comment>
<organism evidence="1 2">
    <name type="scientific">Heyndrickxia ginsengihumi</name>
    <dbReference type="NCBI Taxonomy" id="363870"/>
    <lineage>
        <taxon>Bacteria</taxon>
        <taxon>Bacillati</taxon>
        <taxon>Bacillota</taxon>
        <taxon>Bacilli</taxon>
        <taxon>Bacillales</taxon>
        <taxon>Bacillaceae</taxon>
        <taxon>Heyndrickxia</taxon>
    </lineage>
</organism>
<proteinExistence type="predicted"/>
<evidence type="ECO:0000313" key="1">
    <source>
        <dbReference type="EMBL" id="NEY21732.1"/>
    </source>
</evidence>
<reference evidence="1 2" key="1">
    <citation type="submission" date="2020-02" db="EMBL/GenBank/DDBJ databases">
        <authorList>
            <person name="Feng H."/>
        </authorList>
    </citation>
    <scope>NUCLEOTIDE SEQUENCE [LARGE SCALE GENOMIC DNA]</scope>
    <source>
        <strain evidence="1 2">Gsoil 114</strain>
    </source>
</reference>